<dbReference type="AlphaFoldDB" id="A0A0D9W305"/>
<evidence type="ECO:0000313" key="3">
    <source>
        <dbReference type="Proteomes" id="UP000032180"/>
    </source>
</evidence>
<dbReference type="Gramene" id="LPERR04G03780.1">
    <property type="protein sequence ID" value="LPERR04G03780.1"/>
    <property type="gene ID" value="LPERR04G03780"/>
</dbReference>
<protein>
    <submittedName>
        <fullName evidence="2">Uncharacterized protein</fullName>
    </submittedName>
</protein>
<dbReference type="PANTHER" id="PTHR33026:SF7">
    <property type="entry name" value="OS03G0100275 PROTEIN"/>
    <property type="match status" value="1"/>
</dbReference>
<dbReference type="Proteomes" id="UP000032180">
    <property type="component" value="Chromosome 4"/>
</dbReference>
<sequence length="230" mass="25173">MGSVGSSKAAADVSISDASGWPPGSIDEGKLNWLSGLTSIWVARHFLKYRLNPLKDRVHPTFEYTGHHDLTRESEVDLEEVVGNKLQALFADGVDIPTEKNKPRCMSFHIYMPPPQENYQLDSKPPSVANIARPDQALMPEGPAVDFFNELDNDEEEEATETANAATTAHADTLQGRKRKLIVASDSDNEAADQSAPIPRLSSPPPLPGPKARPFLPRLAKRGRLKVSTV</sequence>
<reference evidence="2" key="3">
    <citation type="submission" date="2015-04" db="UniProtKB">
        <authorList>
            <consortium name="EnsemblPlants"/>
        </authorList>
    </citation>
    <scope>IDENTIFICATION</scope>
</reference>
<reference evidence="3" key="2">
    <citation type="submission" date="2013-12" db="EMBL/GenBank/DDBJ databases">
        <authorList>
            <person name="Yu Y."/>
            <person name="Lee S."/>
            <person name="de Baynast K."/>
            <person name="Wissotski M."/>
            <person name="Liu L."/>
            <person name="Talag J."/>
            <person name="Goicoechea J."/>
            <person name="Angelova A."/>
            <person name="Jetty R."/>
            <person name="Kudrna D."/>
            <person name="Golser W."/>
            <person name="Rivera L."/>
            <person name="Zhang J."/>
            <person name="Wing R."/>
        </authorList>
    </citation>
    <scope>NUCLEOTIDE SEQUENCE</scope>
</reference>
<feature type="compositionally biased region" description="Basic residues" evidence="1">
    <location>
        <begin position="219"/>
        <end position="230"/>
    </location>
</feature>
<proteinExistence type="predicted"/>
<reference evidence="2 3" key="1">
    <citation type="submission" date="2012-08" db="EMBL/GenBank/DDBJ databases">
        <title>Oryza genome evolution.</title>
        <authorList>
            <person name="Wing R.A."/>
        </authorList>
    </citation>
    <scope>NUCLEOTIDE SEQUENCE</scope>
</reference>
<name>A0A0D9W305_9ORYZ</name>
<organism evidence="2 3">
    <name type="scientific">Leersia perrieri</name>
    <dbReference type="NCBI Taxonomy" id="77586"/>
    <lineage>
        <taxon>Eukaryota</taxon>
        <taxon>Viridiplantae</taxon>
        <taxon>Streptophyta</taxon>
        <taxon>Embryophyta</taxon>
        <taxon>Tracheophyta</taxon>
        <taxon>Spermatophyta</taxon>
        <taxon>Magnoliopsida</taxon>
        <taxon>Liliopsida</taxon>
        <taxon>Poales</taxon>
        <taxon>Poaceae</taxon>
        <taxon>BOP clade</taxon>
        <taxon>Oryzoideae</taxon>
        <taxon>Oryzeae</taxon>
        <taxon>Oryzinae</taxon>
        <taxon>Leersia</taxon>
    </lineage>
</organism>
<evidence type="ECO:0000313" key="2">
    <source>
        <dbReference type="EnsemblPlants" id="LPERR04G03780.1"/>
    </source>
</evidence>
<feature type="compositionally biased region" description="Pro residues" evidence="1">
    <location>
        <begin position="202"/>
        <end position="211"/>
    </location>
</feature>
<feature type="region of interest" description="Disordered" evidence="1">
    <location>
        <begin position="154"/>
        <end position="230"/>
    </location>
</feature>
<accession>A0A0D9W305</accession>
<keyword evidence="3" id="KW-1185">Reference proteome</keyword>
<dbReference type="HOGENOM" id="CLU_1206322_0_0_1"/>
<dbReference type="PANTHER" id="PTHR33026">
    <property type="entry name" value="OS06G0360600 PROTEIN"/>
    <property type="match status" value="1"/>
</dbReference>
<dbReference type="EnsemblPlants" id="LPERR04G03780.1">
    <property type="protein sequence ID" value="LPERR04G03780.1"/>
    <property type="gene ID" value="LPERR04G03780"/>
</dbReference>
<evidence type="ECO:0000256" key="1">
    <source>
        <dbReference type="SAM" id="MobiDB-lite"/>
    </source>
</evidence>
<feature type="compositionally biased region" description="Low complexity" evidence="1">
    <location>
        <begin position="161"/>
        <end position="173"/>
    </location>
</feature>